<protein>
    <submittedName>
        <fullName evidence="8">FtsX-like permease family protein</fullName>
    </submittedName>
</protein>
<dbReference type="InterPro" id="IPR027022">
    <property type="entry name" value="ABC_permease_BceB-typ"/>
</dbReference>
<keyword evidence="5 6" id="KW-0472">Membrane</keyword>
<comment type="subcellular location">
    <subcellularLocation>
        <location evidence="1 6">Cell membrane</location>
        <topology evidence="1 6">Multi-pass membrane protein</topology>
    </subcellularLocation>
</comment>
<sequence>MTLSQLVLRSMKKNIKHYYLYFFALIFSVTLYFSFITLQYNPSVENISGSVKVAASLKTAQYLLLFIVVFFVLYANHLFMRRRSKEIGLYQLIGMSKGLVTRLIALENVILWSGAIAIGVGVGFLTSRLFTMILLRILEKEALVSISFSIQAFQMTLFVFAILLIIVLIQTSFMIRRTSLLSLFNASKDADTRVKRFSAFQMFLGFIGLVSIVYGYYLSTKLFEGDSASVNILFIRMMLILGATIGGTFFVFRFSVAFLMNIIRKQKRGRLSIVDVLSLTPIMHRMKGNAKSLTLITVLSAIALAILSLSYISYYSASATAQRSVPYDFILFNDQGQSFTERLHEEKIEYKQVDFSLLSAKHDMSELLENELPEGMMIDPKSTETIIMKHSEVHKVMPNFKLKEGEGYLVGYSGMLAEFMPFQVNKPVHIMTSSGEVTVQIKKLDEEPLISYRATYSSPALVVTDELFELLANDPVVQKQTVWTNQTGIDLVDRTKIKEVQSLYEETTNDGSFEFVNVEGHKEVVSLDSQESFRQSNLEVFGLVIFITGFLGLAFLMTTGSILYFKQMTEAEEERASYTILRKIGFSKKDLMKGIYMKQLFNFGVPLVIGLAHSYFAVKSGWMFFGTELVAPLLITMSIYVVLYSAFAFLSIGYYKRVVNESL</sequence>
<feature type="transmembrane region" description="Helical" evidence="6">
    <location>
        <begin position="197"/>
        <end position="217"/>
    </location>
</feature>
<dbReference type="GO" id="GO:0055085">
    <property type="term" value="P:transmembrane transport"/>
    <property type="evidence" value="ECO:0007669"/>
    <property type="project" value="UniProtKB-UniRule"/>
</dbReference>
<reference evidence="8 9" key="1">
    <citation type="submission" date="2019-06" db="EMBL/GenBank/DDBJ databases">
        <title>Psychrobacillus vulpis sp. nov., a new species isolated from feces of a red fox that inhabits in The Tablas de Daimiel Natural Park, Albacete, Spain.</title>
        <authorList>
            <person name="Rodriguez M."/>
            <person name="Reina J.C."/>
            <person name="Bejar V."/>
            <person name="Llamas I."/>
        </authorList>
    </citation>
    <scope>NUCLEOTIDE SEQUENCE [LARGE SCALE GENOMIC DNA]</scope>
    <source>
        <strain evidence="8 9">Z8</strain>
    </source>
</reference>
<feature type="transmembrane region" description="Helical" evidence="6">
    <location>
        <begin position="600"/>
        <end position="618"/>
    </location>
</feature>
<feature type="transmembrane region" description="Helical" evidence="6">
    <location>
        <begin position="630"/>
        <end position="655"/>
    </location>
</feature>
<keyword evidence="2 6" id="KW-1003">Cell membrane</keyword>
<dbReference type="Proteomes" id="UP000316626">
    <property type="component" value="Unassembled WGS sequence"/>
</dbReference>
<feature type="transmembrane region" description="Helical" evidence="6">
    <location>
        <begin position="540"/>
        <end position="565"/>
    </location>
</feature>
<organism evidence="8 9">
    <name type="scientific">Psychrobacillus vulpis</name>
    <dbReference type="NCBI Taxonomy" id="2325572"/>
    <lineage>
        <taxon>Bacteria</taxon>
        <taxon>Bacillati</taxon>
        <taxon>Bacillota</taxon>
        <taxon>Bacilli</taxon>
        <taxon>Bacillales</taxon>
        <taxon>Bacillaceae</taxon>
        <taxon>Psychrobacillus</taxon>
    </lineage>
</organism>
<feature type="transmembrane region" description="Helical" evidence="6">
    <location>
        <begin position="146"/>
        <end position="169"/>
    </location>
</feature>
<comment type="similarity">
    <text evidence="6">Belongs to the ABC-4 integral membrane protein family.</text>
</comment>
<dbReference type="AlphaFoldDB" id="A0A544TNA7"/>
<evidence type="ECO:0000256" key="6">
    <source>
        <dbReference type="PIRNR" id="PIRNR018968"/>
    </source>
</evidence>
<feature type="transmembrane region" description="Helical" evidence="6">
    <location>
        <begin position="293"/>
        <end position="314"/>
    </location>
</feature>
<dbReference type="Pfam" id="PF02687">
    <property type="entry name" value="FtsX"/>
    <property type="match status" value="1"/>
</dbReference>
<feature type="transmembrane region" description="Helical" evidence="6">
    <location>
        <begin position="99"/>
        <end position="126"/>
    </location>
</feature>
<name>A0A544TNA7_9BACI</name>
<dbReference type="RefSeq" id="WP_142643419.1">
    <property type="nucleotide sequence ID" value="NZ_VDGI01000018.1"/>
</dbReference>
<feature type="transmembrane region" description="Helical" evidence="6">
    <location>
        <begin position="18"/>
        <end position="40"/>
    </location>
</feature>
<dbReference type="OrthoDB" id="1705903at2"/>
<comment type="caution">
    <text evidence="8">The sequence shown here is derived from an EMBL/GenBank/DDBJ whole genome shotgun (WGS) entry which is preliminary data.</text>
</comment>
<proteinExistence type="inferred from homology"/>
<dbReference type="GO" id="GO:0005886">
    <property type="term" value="C:plasma membrane"/>
    <property type="evidence" value="ECO:0007669"/>
    <property type="project" value="UniProtKB-SubCell"/>
</dbReference>
<dbReference type="InterPro" id="IPR003838">
    <property type="entry name" value="ABC3_permease_C"/>
</dbReference>
<evidence type="ECO:0000256" key="3">
    <source>
        <dbReference type="ARBA" id="ARBA00022692"/>
    </source>
</evidence>
<feature type="transmembrane region" description="Helical" evidence="6">
    <location>
        <begin position="237"/>
        <end position="263"/>
    </location>
</feature>
<evidence type="ECO:0000256" key="1">
    <source>
        <dbReference type="ARBA" id="ARBA00004651"/>
    </source>
</evidence>
<dbReference type="PIRSF" id="PIRSF018968">
    <property type="entry name" value="ABC_permease_BceB"/>
    <property type="match status" value="1"/>
</dbReference>
<dbReference type="PANTHER" id="PTHR46795:SF3">
    <property type="entry name" value="ABC TRANSPORTER PERMEASE"/>
    <property type="match status" value="1"/>
</dbReference>
<feature type="transmembrane region" description="Helical" evidence="6">
    <location>
        <begin position="60"/>
        <end position="79"/>
    </location>
</feature>
<gene>
    <name evidence="8" type="ORF">FG384_15115</name>
</gene>
<evidence type="ECO:0000313" key="9">
    <source>
        <dbReference type="Proteomes" id="UP000316626"/>
    </source>
</evidence>
<feature type="domain" description="ABC3 transporter permease C-terminal" evidence="7">
    <location>
        <begin position="62"/>
        <end position="169"/>
    </location>
</feature>
<evidence type="ECO:0000256" key="4">
    <source>
        <dbReference type="ARBA" id="ARBA00022989"/>
    </source>
</evidence>
<evidence type="ECO:0000256" key="2">
    <source>
        <dbReference type="ARBA" id="ARBA00022475"/>
    </source>
</evidence>
<keyword evidence="4 6" id="KW-1133">Transmembrane helix</keyword>
<keyword evidence="3 6" id="KW-0812">Transmembrane</keyword>
<dbReference type="InterPro" id="IPR052536">
    <property type="entry name" value="ABC-4_Integral_Memb_Prot"/>
</dbReference>
<accession>A0A544TNA7</accession>
<keyword evidence="9" id="KW-1185">Reference proteome</keyword>
<dbReference type="EMBL" id="VDGI01000018">
    <property type="protein sequence ID" value="TQR18937.1"/>
    <property type="molecule type" value="Genomic_DNA"/>
</dbReference>
<evidence type="ECO:0000313" key="8">
    <source>
        <dbReference type="EMBL" id="TQR18937.1"/>
    </source>
</evidence>
<evidence type="ECO:0000259" key="7">
    <source>
        <dbReference type="Pfam" id="PF02687"/>
    </source>
</evidence>
<evidence type="ECO:0000256" key="5">
    <source>
        <dbReference type="ARBA" id="ARBA00023136"/>
    </source>
</evidence>
<dbReference type="PANTHER" id="PTHR46795">
    <property type="entry name" value="ABC TRANSPORTER PERMEASE-RELATED-RELATED"/>
    <property type="match status" value="1"/>
</dbReference>
<keyword evidence="6" id="KW-0813">Transport</keyword>